<feature type="repeat" description="RCC1" evidence="5">
    <location>
        <begin position="53"/>
        <end position="99"/>
    </location>
</feature>
<dbReference type="InterPro" id="IPR009091">
    <property type="entry name" value="RCC1/BLIP-II"/>
</dbReference>
<feature type="repeat" description="RCC1" evidence="5">
    <location>
        <begin position="1"/>
        <end position="52"/>
    </location>
</feature>
<evidence type="ECO:0000313" key="8">
    <source>
        <dbReference type="RefSeq" id="XP_031427501.1"/>
    </source>
</evidence>
<keyword evidence="3 4" id="KW-0833">Ubl conjugation pathway</keyword>
<dbReference type="FunFam" id="3.30.2410.10:FF:000003">
    <property type="entry name" value="probable E3 ubiquitin-protein ligase HERC4 isoform X1"/>
    <property type="match status" value="1"/>
</dbReference>
<dbReference type="Pfam" id="PF00632">
    <property type="entry name" value="HECT"/>
    <property type="match status" value="1"/>
</dbReference>
<dbReference type="SUPFAM" id="SSF50985">
    <property type="entry name" value="RCC1/BLIP-II"/>
    <property type="match status" value="1"/>
</dbReference>
<name>A0A6P8FVM2_CLUHA</name>
<feature type="repeat" description="RCC1" evidence="5">
    <location>
        <begin position="313"/>
        <end position="370"/>
    </location>
</feature>
<dbReference type="InterPro" id="IPR000569">
    <property type="entry name" value="HECT_dom"/>
</dbReference>
<dbReference type="Gene3D" id="2.130.10.30">
    <property type="entry name" value="Regulator of chromosome condensation 1/beta-lactamase-inhibitor protein II"/>
    <property type="match status" value="3"/>
</dbReference>
<keyword evidence="1" id="KW-0808">Transferase</keyword>
<dbReference type="InterPro" id="IPR058923">
    <property type="entry name" value="RCC1-like_dom"/>
</dbReference>
<keyword evidence="7" id="KW-1185">Reference proteome</keyword>
<dbReference type="KEGG" id="char:105907389"/>
<dbReference type="AlphaFoldDB" id="A0A6P8FVM2"/>
<dbReference type="Proteomes" id="UP000515152">
    <property type="component" value="Chromosome 8"/>
</dbReference>
<feature type="domain" description="HECT" evidence="6">
    <location>
        <begin position="723"/>
        <end position="1022"/>
    </location>
</feature>
<dbReference type="InterPro" id="IPR051709">
    <property type="entry name" value="Ub-ligase/GTPase-reg"/>
</dbReference>
<dbReference type="GeneID" id="105907389"/>
<dbReference type="InterPro" id="IPR000408">
    <property type="entry name" value="Reg_chr_condens"/>
</dbReference>
<evidence type="ECO:0000313" key="7">
    <source>
        <dbReference type="Proteomes" id="UP000515152"/>
    </source>
</evidence>
<feature type="repeat" description="RCC1" evidence="5">
    <location>
        <begin position="155"/>
        <end position="207"/>
    </location>
</feature>
<dbReference type="Gene3D" id="3.30.2160.10">
    <property type="entry name" value="Hect, E3 ligase catalytic domain"/>
    <property type="match status" value="1"/>
</dbReference>
<keyword evidence="2" id="KW-0677">Repeat</keyword>
<feature type="repeat" description="RCC1" evidence="5">
    <location>
        <begin position="208"/>
        <end position="261"/>
    </location>
</feature>
<evidence type="ECO:0000256" key="5">
    <source>
        <dbReference type="PROSITE-ProRule" id="PRU00235"/>
    </source>
</evidence>
<dbReference type="RefSeq" id="XP_031427501.1">
    <property type="nucleotide sequence ID" value="XM_031571641.2"/>
</dbReference>
<evidence type="ECO:0000259" key="6">
    <source>
        <dbReference type="PROSITE" id="PS50237"/>
    </source>
</evidence>
<evidence type="ECO:0000256" key="4">
    <source>
        <dbReference type="PROSITE-ProRule" id="PRU00104"/>
    </source>
</evidence>
<dbReference type="PROSITE" id="PS00626">
    <property type="entry name" value="RCC1_2"/>
    <property type="match status" value="1"/>
</dbReference>
<dbReference type="PROSITE" id="PS50237">
    <property type="entry name" value="HECT"/>
    <property type="match status" value="1"/>
</dbReference>
<dbReference type="Pfam" id="PF25390">
    <property type="entry name" value="WD40_RLD"/>
    <property type="match status" value="1"/>
</dbReference>
<feature type="repeat" description="RCC1" evidence="5">
    <location>
        <begin position="100"/>
        <end position="154"/>
    </location>
</feature>
<feature type="active site" description="Glycyl thioester intermediate" evidence="4">
    <location>
        <position position="990"/>
    </location>
</feature>
<evidence type="ECO:0000256" key="2">
    <source>
        <dbReference type="ARBA" id="ARBA00022737"/>
    </source>
</evidence>
<dbReference type="PANTHER" id="PTHR45622">
    <property type="entry name" value="UBIQUITIN-PROTEIN LIGASE E3A-RELATED"/>
    <property type="match status" value="1"/>
</dbReference>
<dbReference type="GO" id="GO:0004842">
    <property type="term" value="F:ubiquitin-protein transferase activity"/>
    <property type="evidence" value="ECO:0007669"/>
    <property type="project" value="InterPro"/>
</dbReference>
<organism evidence="7 8">
    <name type="scientific">Clupea harengus</name>
    <name type="common">Atlantic herring</name>
    <dbReference type="NCBI Taxonomy" id="7950"/>
    <lineage>
        <taxon>Eukaryota</taxon>
        <taxon>Metazoa</taxon>
        <taxon>Chordata</taxon>
        <taxon>Craniata</taxon>
        <taxon>Vertebrata</taxon>
        <taxon>Euteleostomi</taxon>
        <taxon>Actinopterygii</taxon>
        <taxon>Neopterygii</taxon>
        <taxon>Teleostei</taxon>
        <taxon>Clupei</taxon>
        <taxon>Clupeiformes</taxon>
        <taxon>Clupeoidei</taxon>
        <taxon>Clupeidae</taxon>
        <taxon>Clupea</taxon>
    </lineage>
</organism>
<dbReference type="Gene3D" id="3.30.2410.10">
    <property type="entry name" value="Hect, E3 ligase catalytic domain"/>
    <property type="match status" value="1"/>
</dbReference>
<dbReference type="CDD" id="cd00078">
    <property type="entry name" value="HECTc"/>
    <property type="match status" value="1"/>
</dbReference>
<dbReference type="PROSITE" id="PS50012">
    <property type="entry name" value="RCC1_3"/>
    <property type="match status" value="7"/>
</dbReference>
<dbReference type="OrthoDB" id="5981550at2759"/>
<accession>A0A6P8FVM2</accession>
<dbReference type="PANTHER" id="PTHR45622:SF11">
    <property type="entry name" value="E3 UBIQUITIN-PROTEIN LIGASE HERC6-RELATED"/>
    <property type="match status" value="1"/>
</dbReference>
<dbReference type="Gene3D" id="3.90.1750.10">
    <property type="entry name" value="Hect, E3 ligase catalytic domains"/>
    <property type="match status" value="1"/>
</dbReference>
<dbReference type="SUPFAM" id="SSF56204">
    <property type="entry name" value="Hect, E3 ligase catalytic domain"/>
    <property type="match status" value="1"/>
</dbReference>
<gene>
    <name evidence="8" type="primary">LOC105907389</name>
</gene>
<evidence type="ECO:0000256" key="1">
    <source>
        <dbReference type="ARBA" id="ARBA00022679"/>
    </source>
</evidence>
<evidence type="ECO:0000256" key="3">
    <source>
        <dbReference type="ARBA" id="ARBA00022786"/>
    </source>
</evidence>
<proteinExistence type="predicted"/>
<dbReference type="InterPro" id="IPR035983">
    <property type="entry name" value="Hect_E3_ubiquitin_ligase"/>
</dbReference>
<feature type="repeat" description="RCC1" evidence="5">
    <location>
        <begin position="262"/>
        <end position="312"/>
    </location>
</feature>
<dbReference type="SMART" id="SM00119">
    <property type="entry name" value="HECTc"/>
    <property type="match status" value="1"/>
</dbReference>
<dbReference type="PRINTS" id="PR00633">
    <property type="entry name" value="RCCNDNSATION"/>
</dbReference>
<reference evidence="8" key="1">
    <citation type="submission" date="2025-08" db="UniProtKB">
        <authorList>
            <consortium name="RefSeq"/>
        </authorList>
    </citation>
    <scope>IDENTIFICATION</scope>
</reference>
<sequence>MFSWGDGSRGQLGSPLSKDLTCFDVPQPVAFCSETIFDASCGEQHTLFLTVDGRVLSCGRNNKGQLGKGKSKDSKVVEGLEAVAAIACGQEHCLALCESGEIYSWGRGDEGQLGIDYQRSKMSQPQWVRIQAPWPVLITQVACGKVHSLALSSGGEVLSWGKNSHGQLGLGKAVDVQTVPHLVCALLGVPVTQISAGGAHTLALTLHGLVYCCGANNAGQLGLNRVDEKGRFGICSVPALRDRDIRSICCGEAHTAVLAGNGHVYTFGEGAKGQLGHSSTANELQPKMVEGLDWPASQIACGSHHTLVLGSSNRLWAFGSGVRGQLGNGRSENRTQPTMVEPTWAGVEVQAVSDLKISAGWSSNFAFSRPERATSALQPVGKLNDAQLQRWLTMTTGDQNRAEAERMFRIFSSSSSLVGSFIKDIEPQAKMTANSVRVDLQAASEAFDKLLQVPWIRKAINIKPLVDILCCFSSAMKAADIFLLLPICPLLHEDQNVINLVLVLAVTITNLGDSVMELLQGWWGSIGKTMMSKHIQVWKNALSFLLRAGLLHHYNPGVKATLEVLKCLHRANRKAEMSKRVHFTDFYIEELGQDSIMLQTDVTLWRQIKWSQVQEVELTPPIFCRFPFLLDLPSKVLIYQHDAQVTKASHQLIHNAHQASTGTVGPNVFPAEVPTPVFKLKIRRTHLLEDTFRQLGATDHENFQKQLVVQFVDKSQLTLVDQKDFFLHTFDDLSKSDFGMFMYDDTKTLVWFPCKPKHETKRYFLFGILCGLALNNNNIVHLPFPLAMFKKLLGVKVTLEDLTEFSPVVGESLRYILYDYTDDDIENLDMTYSITWDDTEVELDPKEMGKPVTSKNKKEFVQAYVNYALNKSVERVFEEFKRGFFKVCARDVVEMFHPEELRGMMVGSEDYDWDKLKQNTVYESGYHGNHPVIKIFWEVFDELSHDQKKAFLLFLTGCGRVPILGMDQIRMTIRAWHESSQDHFPQSLTCHAILDLPMYKSKERLQTLLTEALNHNRGFWEE</sequence>
<protein>
    <submittedName>
        <fullName evidence="8">Probable E3 ubiquitin-protein ligase HERC6</fullName>
    </submittedName>
</protein>